<comment type="similarity">
    <text evidence="1">Belongs to the glycosyltransferase group 1 family. Glycosyltransferase 4 subfamily.</text>
</comment>
<sequence>MRVVMVTSWFPTTKNPSSGSFVVKDCQALAHAGADLSVVHLVAPNLDDGTRHTTVQGIQTARIPMATNNPLAIAWARLLLQPYIASADIVHTQAISAIEPFVFRRPGKPWVHTEHWSGISNPHNLSPTWQKLQPVLKQLERLPDVVVAVNNYLAEPIRAVRGKKPVAVIPCQVPSPAQLVERRPVRAPLRLISTGGLVPGKRPLLAVQTLAELRERGRTAELTWLGDGPLRTEVEQLAVRLGVTVSLLGHVSAEDVRRHLGDADMFIGPSEGENFFVSAAEAIVNGRPLVVGDVGGHGEYISPAVGELVSGEDPADYAAAVLRVDERTDALSAADIAATIGERFSSTTVAGAYLELYDHLASR</sequence>
<evidence type="ECO:0000259" key="4">
    <source>
        <dbReference type="Pfam" id="PF13439"/>
    </source>
</evidence>
<keyword evidence="3" id="KW-0808">Transferase</keyword>
<gene>
    <name evidence="5" type="ORF">J2S70_000593</name>
</gene>
<dbReference type="InterPro" id="IPR028098">
    <property type="entry name" value="Glyco_trans_4-like_N"/>
</dbReference>
<dbReference type="PANTHER" id="PTHR12526">
    <property type="entry name" value="GLYCOSYLTRANSFERASE"/>
    <property type="match status" value="1"/>
</dbReference>
<feature type="domain" description="Glycosyltransferase subfamily 4-like N-terminal" evidence="4">
    <location>
        <begin position="26"/>
        <end position="171"/>
    </location>
</feature>
<dbReference type="SUPFAM" id="SSF53756">
    <property type="entry name" value="UDP-Glycosyltransferase/glycogen phosphorylase"/>
    <property type="match status" value="1"/>
</dbReference>
<dbReference type="EMBL" id="JAUSQX010000001">
    <property type="protein sequence ID" value="MDP9806011.1"/>
    <property type="molecule type" value="Genomic_DNA"/>
</dbReference>
<evidence type="ECO:0000313" key="6">
    <source>
        <dbReference type="Proteomes" id="UP001243212"/>
    </source>
</evidence>
<dbReference type="Proteomes" id="UP001243212">
    <property type="component" value="Unassembled WGS sequence"/>
</dbReference>
<dbReference type="CDD" id="cd03801">
    <property type="entry name" value="GT4_PimA-like"/>
    <property type="match status" value="1"/>
</dbReference>
<dbReference type="Gene3D" id="3.40.50.2000">
    <property type="entry name" value="Glycogen Phosphorylase B"/>
    <property type="match status" value="2"/>
</dbReference>
<dbReference type="Pfam" id="PF13692">
    <property type="entry name" value="Glyco_trans_1_4"/>
    <property type="match status" value="1"/>
</dbReference>
<protein>
    <submittedName>
        <fullName evidence="5">Glycosyltransferase involved in cell wall biosynthesis</fullName>
    </submittedName>
</protein>
<proteinExistence type="inferred from homology"/>
<comment type="caution">
    <text evidence="5">The sequence shown here is derived from an EMBL/GenBank/DDBJ whole genome shotgun (WGS) entry which is preliminary data.</text>
</comment>
<name>A0ABT9NF51_9ACTO</name>
<evidence type="ECO:0000256" key="2">
    <source>
        <dbReference type="ARBA" id="ARBA00022676"/>
    </source>
</evidence>
<keyword evidence="2" id="KW-0328">Glycosyltransferase</keyword>
<dbReference type="PANTHER" id="PTHR12526:SF640">
    <property type="entry name" value="COLANIC ACID BIOSYNTHESIS GLYCOSYLTRANSFERASE WCAL-RELATED"/>
    <property type="match status" value="1"/>
</dbReference>
<evidence type="ECO:0000256" key="3">
    <source>
        <dbReference type="ARBA" id="ARBA00022679"/>
    </source>
</evidence>
<accession>A0ABT9NF51</accession>
<dbReference type="Pfam" id="PF13439">
    <property type="entry name" value="Glyco_transf_4"/>
    <property type="match status" value="1"/>
</dbReference>
<dbReference type="RefSeq" id="WP_307682258.1">
    <property type="nucleotide sequence ID" value="NZ_JAUSQX010000001.1"/>
</dbReference>
<keyword evidence="6" id="KW-1185">Reference proteome</keyword>
<evidence type="ECO:0000256" key="1">
    <source>
        <dbReference type="ARBA" id="ARBA00009481"/>
    </source>
</evidence>
<evidence type="ECO:0000313" key="5">
    <source>
        <dbReference type="EMBL" id="MDP9806011.1"/>
    </source>
</evidence>
<reference evidence="5 6" key="1">
    <citation type="submission" date="2023-07" db="EMBL/GenBank/DDBJ databases">
        <title>Sequencing the genomes of 1000 actinobacteria strains.</title>
        <authorList>
            <person name="Klenk H.-P."/>
        </authorList>
    </citation>
    <scope>NUCLEOTIDE SEQUENCE [LARGE SCALE GENOMIC DNA]</scope>
    <source>
        <strain evidence="5 6">DSM 17163</strain>
    </source>
</reference>
<organism evidence="5 6">
    <name type="scientific">Trueperella bonasi</name>
    <dbReference type="NCBI Taxonomy" id="312286"/>
    <lineage>
        <taxon>Bacteria</taxon>
        <taxon>Bacillati</taxon>
        <taxon>Actinomycetota</taxon>
        <taxon>Actinomycetes</taxon>
        <taxon>Actinomycetales</taxon>
        <taxon>Actinomycetaceae</taxon>
        <taxon>Trueperella</taxon>
    </lineage>
</organism>